<evidence type="ECO:0000313" key="10">
    <source>
        <dbReference type="Proteomes" id="UP001055439"/>
    </source>
</evidence>
<dbReference type="CDD" id="cd08049">
    <property type="entry name" value="TAF8"/>
    <property type="match status" value="1"/>
</dbReference>
<evidence type="ECO:0000259" key="8">
    <source>
        <dbReference type="SMART" id="SM00576"/>
    </source>
</evidence>
<evidence type="ECO:0000256" key="2">
    <source>
        <dbReference type="ARBA" id="ARBA00008767"/>
    </source>
</evidence>
<feature type="region of interest" description="Disordered" evidence="7">
    <location>
        <begin position="214"/>
        <end position="233"/>
    </location>
</feature>
<evidence type="ECO:0000256" key="6">
    <source>
        <dbReference type="ARBA" id="ARBA00023242"/>
    </source>
</evidence>
<dbReference type="InterPro" id="IPR009072">
    <property type="entry name" value="Histone-fold"/>
</dbReference>
<sequence length="362" mass="40301">MELRSVERISRPARRKVGRQETPISATPSPRLPSPRFASQLGFTVPHCSANDSLAEIAVRYICSLGKSANFYANLAGRTSCNVFDVIQEIQDMSLSCGFRGASDVRQCLVSSDVVREIAKFVSTEAEVPFFRPISRLPVPRVAKFTPGSPLGRHRNHIPDWLPRLPDPHTYLHTATDAKADLVEQTRQQRKTERLLLSLQQLLACSGVVGFQPTNGVGNDGKDKQEADAGKRLSVPEAYSSTVRKEAKVGSFVFDANGEKILPRSGPTVHFKIKIGVDNQSEAASPFSSERDSWLLRNDEKDDRRKEAKVESFAFDTDGEKILPRSRPTVHFKIKIGVDDQSAAAARFSSERDSWPLRDERR</sequence>
<keyword evidence="10" id="KW-1185">Reference proteome</keyword>
<dbReference type="Gene3D" id="1.10.20.10">
    <property type="entry name" value="Histone, subunit A"/>
    <property type="match status" value="1"/>
</dbReference>
<dbReference type="PANTHER" id="PTHR46338">
    <property type="entry name" value="TRANSCRIPTION INITIATION FACTOR TFIID SUBUNIT 8"/>
    <property type="match status" value="1"/>
</dbReference>
<evidence type="ECO:0000256" key="1">
    <source>
        <dbReference type="ARBA" id="ARBA00004123"/>
    </source>
</evidence>
<evidence type="ECO:0000313" key="9">
    <source>
        <dbReference type="EMBL" id="URE46191.1"/>
    </source>
</evidence>
<dbReference type="PANTHER" id="PTHR46338:SF1">
    <property type="entry name" value="TRANSCRIPTION INITIATION FACTOR TFIID SUBUNIT 8"/>
    <property type="match status" value="1"/>
</dbReference>
<evidence type="ECO:0000256" key="5">
    <source>
        <dbReference type="ARBA" id="ARBA00023163"/>
    </source>
</evidence>
<name>A0A9E7LAB6_9LILI</name>
<evidence type="ECO:0000256" key="4">
    <source>
        <dbReference type="ARBA" id="ARBA00023015"/>
    </source>
</evidence>
<protein>
    <recommendedName>
        <fullName evidence="3">Transcription initiation factor TFIID subunit 8</fullName>
    </recommendedName>
</protein>
<dbReference type="InterPro" id="IPR019473">
    <property type="entry name" value="TFIID_su8_C"/>
</dbReference>
<feature type="compositionally biased region" description="Basic and acidic residues" evidence="7">
    <location>
        <begin position="1"/>
        <end position="10"/>
    </location>
</feature>
<dbReference type="EMBL" id="CP097511">
    <property type="protein sequence ID" value="URE46191.1"/>
    <property type="molecule type" value="Genomic_DNA"/>
</dbReference>
<proteinExistence type="inferred from homology"/>
<dbReference type="CDD" id="cd00076">
    <property type="entry name" value="HFD_SF"/>
    <property type="match status" value="1"/>
</dbReference>
<feature type="region of interest" description="Disordered" evidence="7">
    <location>
        <begin position="1"/>
        <end position="33"/>
    </location>
</feature>
<keyword evidence="5" id="KW-0804">Transcription</keyword>
<feature type="compositionally biased region" description="Basic and acidic residues" evidence="7">
    <location>
        <begin position="220"/>
        <end position="231"/>
    </location>
</feature>
<dbReference type="OrthoDB" id="436852at2759"/>
<dbReference type="Pfam" id="PF10406">
    <property type="entry name" value="TAF8_C"/>
    <property type="match status" value="1"/>
</dbReference>
<dbReference type="Proteomes" id="UP001055439">
    <property type="component" value="Chromosome 9"/>
</dbReference>
<dbReference type="InterPro" id="IPR006565">
    <property type="entry name" value="BTP"/>
</dbReference>
<gene>
    <name evidence="9" type="ORF">MUK42_14511</name>
</gene>
<dbReference type="GO" id="GO:0046982">
    <property type="term" value="F:protein heterodimerization activity"/>
    <property type="evidence" value="ECO:0007669"/>
    <property type="project" value="InterPro"/>
</dbReference>
<reference evidence="9" key="1">
    <citation type="submission" date="2022-05" db="EMBL/GenBank/DDBJ databases">
        <title>The Musa troglodytarum L. genome provides insights into the mechanism of non-climacteric behaviour and enrichment of carotenoids.</title>
        <authorList>
            <person name="Wang J."/>
        </authorList>
    </citation>
    <scope>NUCLEOTIDE SEQUENCE</scope>
    <source>
        <tissue evidence="9">Leaf</tissue>
    </source>
</reference>
<comment type="subcellular location">
    <subcellularLocation>
        <location evidence="1">Nucleus</location>
    </subcellularLocation>
</comment>
<dbReference type="Pfam" id="PF07524">
    <property type="entry name" value="Bromo_TP"/>
    <property type="match status" value="1"/>
</dbReference>
<comment type="similarity">
    <text evidence="2">Belongs to the TAF8 family.</text>
</comment>
<feature type="domain" description="Bromodomain associated" evidence="8">
    <location>
        <begin position="7"/>
        <end position="99"/>
    </location>
</feature>
<dbReference type="GO" id="GO:0005669">
    <property type="term" value="C:transcription factor TFIID complex"/>
    <property type="evidence" value="ECO:0007669"/>
    <property type="project" value="InterPro"/>
</dbReference>
<evidence type="ECO:0000256" key="7">
    <source>
        <dbReference type="SAM" id="MobiDB-lite"/>
    </source>
</evidence>
<organism evidence="9 10">
    <name type="scientific">Musa troglodytarum</name>
    <name type="common">fe'i banana</name>
    <dbReference type="NCBI Taxonomy" id="320322"/>
    <lineage>
        <taxon>Eukaryota</taxon>
        <taxon>Viridiplantae</taxon>
        <taxon>Streptophyta</taxon>
        <taxon>Embryophyta</taxon>
        <taxon>Tracheophyta</taxon>
        <taxon>Spermatophyta</taxon>
        <taxon>Magnoliopsida</taxon>
        <taxon>Liliopsida</taxon>
        <taxon>Zingiberales</taxon>
        <taxon>Musaceae</taxon>
        <taxon>Musa</taxon>
    </lineage>
</organism>
<keyword evidence="6" id="KW-0539">Nucleus</keyword>
<dbReference type="SMART" id="SM00576">
    <property type="entry name" value="BTP"/>
    <property type="match status" value="1"/>
</dbReference>
<dbReference type="InterPro" id="IPR037818">
    <property type="entry name" value="TAF8"/>
</dbReference>
<dbReference type="AlphaFoldDB" id="A0A9E7LAB6"/>
<accession>A0A9E7LAB6</accession>
<evidence type="ECO:0000256" key="3">
    <source>
        <dbReference type="ARBA" id="ARBA00017307"/>
    </source>
</evidence>
<keyword evidence="4" id="KW-0805">Transcription regulation</keyword>